<proteinExistence type="predicted"/>
<reference evidence="1 2" key="1">
    <citation type="submission" date="2018-12" db="EMBL/GenBank/DDBJ databases">
        <title>Complete genome of Litorilituus sediminis.</title>
        <authorList>
            <person name="Liu A."/>
            <person name="Rong J."/>
        </authorList>
    </citation>
    <scope>NUCLEOTIDE SEQUENCE [LARGE SCALE GENOMIC DNA]</scope>
    <source>
        <strain evidence="1 2">JCM 17549</strain>
    </source>
</reference>
<sequence>MIIIIIINTTNDKLFSDSDNQANAGQQLLLPEHSVILALVIKTADDKQLLFERVGRSWQHTGKGVLLSLTDQHVEQLMFSWQQASGLVQASDVIIDESKGVLVQIDIAANEQRQQFTLYPLTDQLLIYKHASDTWLAFPAAIAKQLIPITQL</sequence>
<protein>
    <submittedName>
        <fullName evidence="1">Uncharacterized protein</fullName>
    </submittedName>
</protein>
<evidence type="ECO:0000313" key="2">
    <source>
        <dbReference type="Proteomes" id="UP000290244"/>
    </source>
</evidence>
<organism evidence="1 2">
    <name type="scientific">Litorilituus sediminis</name>
    <dbReference type="NCBI Taxonomy" id="718192"/>
    <lineage>
        <taxon>Bacteria</taxon>
        <taxon>Pseudomonadati</taxon>
        <taxon>Pseudomonadota</taxon>
        <taxon>Gammaproteobacteria</taxon>
        <taxon>Alteromonadales</taxon>
        <taxon>Colwelliaceae</taxon>
        <taxon>Litorilituus</taxon>
    </lineage>
</organism>
<dbReference type="EMBL" id="CP034759">
    <property type="protein sequence ID" value="QBG37812.1"/>
    <property type="molecule type" value="Genomic_DNA"/>
</dbReference>
<gene>
    <name evidence="1" type="ORF">EMK97_12160</name>
</gene>
<evidence type="ECO:0000313" key="1">
    <source>
        <dbReference type="EMBL" id="QBG37812.1"/>
    </source>
</evidence>
<name>A0A4P6PDE8_9GAMM</name>
<accession>A0A4P6PDE8</accession>
<dbReference type="OrthoDB" id="5587008at2"/>
<keyword evidence="2" id="KW-1185">Reference proteome</keyword>
<dbReference type="Proteomes" id="UP000290244">
    <property type="component" value="Chromosome"/>
</dbReference>
<dbReference type="AlphaFoldDB" id="A0A4P6PDE8"/>
<dbReference type="KEGG" id="lsd:EMK97_12160"/>